<dbReference type="AlphaFoldDB" id="A0A327JPI4"/>
<accession>A0A327JPI4</accession>
<dbReference type="RefSeq" id="WP_170146120.1">
    <property type="nucleotide sequence ID" value="NZ_NPEU01000831.1"/>
</dbReference>
<name>A0A327JPI4_9BRAD</name>
<evidence type="ECO:0000256" key="1">
    <source>
        <dbReference type="SAM" id="MobiDB-lite"/>
    </source>
</evidence>
<gene>
    <name evidence="2" type="ORF">CH338_30010</name>
</gene>
<protein>
    <submittedName>
        <fullName evidence="2">Uncharacterized protein</fullName>
    </submittedName>
</protein>
<organism evidence="2 3">
    <name type="scientific">Rhodoplanes elegans</name>
    <dbReference type="NCBI Taxonomy" id="29408"/>
    <lineage>
        <taxon>Bacteria</taxon>
        <taxon>Pseudomonadati</taxon>
        <taxon>Pseudomonadota</taxon>
        <taxon>Alphaproteobacteria</taxon>
        <taxon>Hyphomicrobiales</taxon>
        <taxon>Nitrobacteraceae</taxon>
        <taxon>Rhodoplanes</taxon>
    </lineage>
</organism>
<reference evidence="2 3" key="1">
    <citation type="submission" date="2017-07" db="EMBL/GenBank/DDBJ databases">
        <title>Draft Genome Sequences of Select Purple Nonsulfur Bacteria.</title>
        <authorList>
            <person name="Lasarre B."/>
            <person name="Mckinlay J.B."/>
        </authorList>
    </citation>
    <scope>NUCLEOTIDE SEQUENCE [LARGE SCALE GENOMIC DNA]</scope>
    <source>
        <strain evidence="2 3">DSM 11907</strain>
    </source>
</reference>
<evidence type="ECO:0000313" key="3">
    <source>
        <dbReference type="Proteomes" id="UP000248863"/>
    </source>
</evidence>
<feature type="region of interest" description="Disordered" evidence="1">
    <location>
        <begin position="188"/>
        <end position="231"/>
    </location>
</feature>
<sequence>RIGDQIWHPIDFTLRLRIPPRAGFDLADALLAQGYVAGVAGWRADKGRLPGLALTPLGRRLTGERRLQPIPRRQAAAIIAKVTARIADVNGRPGFMHRIVEAHVIGSWCWAEEEVTVVDIGIRLAPRPERTRQMKRDLAAEHDAVVCLARRWTVLDVAEILRLVQGRTPHLRVYDYRDAAQLGPWRERIYPPTTDEGDGPSVSSTEQARARRRIGRSKRRRVSGTKHKRRR</sequence>
<comment type="caution">
    <text evidence="2">The sequence shown here is derived from an EMBL/GenBank/DDBJ whole genome shotgun (WGS) entry which is preliminary data.</text>
</comment>
<feature type="compositionally biased region" description="Basic residues" evidence="1">
    <location>
        <begin position="210"/>
        <end position="231"/>
    </location>
</feature>
<feature type="non-terminal residue" evidence="2">
    <location>
        <position position="1"/>
    </location>
</feature>
<dbReference type="Proteomes" id="UP000248863">
    <property type="component" value="Unassembled WGS sequence"/>
</dbReference>
<keyword evidence="3" id="KW-1185">Reference proteome</keyword>
<dbReference type="EMBL" id="NPEU01000831">
    <property type="protein sequence ID" value="RAI27496.1"/>
    <property type="molecule type" value="Genomic_DNA"/>
</dbReference>
<proteinExistence type="predicted"/>
<evidence type="ECO:0000313" key="2">
    <source>
        <dbReference type="EMBL" id="RAI27496.1"/>
    </source>
</evidence>